<dbReference type="GO" id="GO:0009055">
    <property type="term" value="F:electron transfer activity"/>
    <property type="evidence" value="ECO:0007669"/>
    <property type="project" value="UniProtKB-UniRule"/>
</dbReference>
<dbReference type="HOGENOM" id="CLU_139698_6_4_7"/>
<dbReference type="Proteomes" id="UP000007844">
    <property type="component" value="Chromosome"/>
</dbReference>
<evidence type="ECO:0000256" key="5">
    <source>
        <dbReference type="ARBA" id="ARBA00022723"/>
    </source>
</evidence>
<gene>
    <name evidence="11" type="ORF">Desaf_3690</name>
</gene>
<dbReference type="EMBL" id="CP003221">
    <property type="protein sequence ID" value="EGJ51967.1"/>
    <property type="molecule type" value="Genomic_DNA"/>
</dbReference>
<accession>F3YZD8</accession>
<dbReference type="PROSITE" id="PS51379">
    <property type="entry name" value="4FE4S_FER_2"/>
    <property type="match status" value="1"/>
</dbReference>
<keyword evidence="5 9" id="KW-0479">Metal-binding</keyword>
<comment type="function">
    <text evidence="2 9">Ferredoxins are iron-sulfur proteins that transfer electrons in a wide variety of metabolic reactions.</text>
</comment>
<dbReference type="InterPro" id="IPR052395">
    <property type="entry name" value="ET_Ferredoxin"/>
</dbReference>
<keyword evidence="4" id="KW-0004">4Fe-4S</keyword>
<evidence type="ECO:0000256" key="2">
    <source>
        <dbReference type="ARBA" id="ARBA00003532"/>
    </source>
</evidence>
<dbReference type="PANTHER" id="PTHR39163">
    <property type="entry name" value="FERREDOXIN"/>
    <property type="match status" value="1"/>
</dbReference>
<dbReference type="STRING" id="690850.Desaf_3690"/>
<reference evidence="11 12" key="1">
    <citation type="journal article" date="2011" name="J. Bacteriol.">
        <title>Genome sequence of the mercury-methylating and pleomorphic Desulfovibrio africanus Strain Walvis Bay.</title>
        <authorList>
            <person name="Brown S.D."/>
            <person name="Wall J.D."/>
            <person name="Kucken A.M."/>
            <person name="Gilmour C.C."/>
            <person name="Podar M."/>
            <person name="Brandt C.C."/>
            <person name="Teshima H."/>
            <person name="Detter J.C."/>
            <person name="Han C.S."/>
            <person name="Land M.L."/>
            <person name="Lucas S."/>
            <person name="Han J."/>
            <person name="Pennacchio L."/>
            <person name="Nolan M."/>
            <person name="Pitluck S."/>
            <person name="Woyke T."/>
            <person name="Goodwin L."/>
            <person name="Palumbo A.V."/>
            <person name="Elias D.A."/>
        </authorList>
    </citation>
    <scope>NUCLEOTIDE SEQUENCE [LARGE SCALE GENOMIC DNA]</scope>
    <source>
        <strain evidence="11 12">Walvis Bay</strain>
    </source>
</reference>
<keyword evidence="3 9" id="KW-0813">Transport</keyword>
<dbReference type="GO" id="GO:0051539">
    <property type="term" value="F:4 iron, 4 sulfur cluster binding"/>
    <property type="evidence" value="ECO:0007669"/>
    <property type="project" value="UniProtKB-KW"/>
</dbReference>
<evidence type="ECO:0000256" key="3">
    <source>
        <dbReference type="ARBA" id="ARBA00022448"/>
    </source>
</evidence>
<feature type="domain" description="4Fe-4S ferredoxin-type" evidence="10">
    <location>
        <begin position="3"/>
        <end position="31"/>
    </location>
</feature>
<dbReference type="KEGG" id="daf:Desaf_3690"/>
<evidence type="ECO:0000313" key="11">
    <source>
        <dbReference type="EMBL" id="EGJ51967.1"/>
    </source>
</evidence>
<keyword evidence="6 9" id="KW-0249">Electron transport</keyword>
<sequence>MARVVYVDMDECIGCESCVEIAPDVFSFDESAGKASVTNPDGAPEDVIQEAIDTCPASCIHWEGE</sequence>
<dbReference type="eggNOG" id="COG1141">
    <property type="taxonomic scope" value="Bacteria"/>
</dbReference>
<dbReference type="Gene3D" id="3.30.70.20">
    <property type="match status" value="1"/>
</dbReference>
<dbReference type="GO" id="GO:0005506">
    <property type="term" value="F:iron ion binding"/>
    <property type="evidence" value="ECO:0007669"/>
    <property type="project" value="UniProtKB-UniRule"/>
</dbReference>
<dbReference type="InterPro" id="IPR017896">
    <property type="entry name" value="4Fe4S_Fe-S-bd"/>
</dbReference>
<dbReference type="Pfam" id="PF13370">
    <property type="entry name" value="Fer4_13"/>
    <property type="match status" value="1"/>
</dbReference>
<evidence type="ECO:0000259" key="10">
    <source>
        <dbReference type="PROSITE" id="PS51379"/>
    </source>
</evidence>
<dbReference type="InterPro" id="IPR001080">
    <property type="entry name" value="3Fe4S_ferredoxin"/>
</dbReference>
<dbReference type="AlphaFoldDB" id="F3YZD8"/>
<dbReference type="PANTHER" id="PTHR39163:SF1">
    <property type="entry name" value="FERREDOXIN"/>
    <property type="match status" value="1"/>
</dbReference>
<evidence type="ECO:0000256" key="8">
    <source>
        <dbReference type="ARBA" id="ARBA00023014"/>
    </source>
</evidence>
<dbReference type="RefSeq" id="WP_005984276.1">
    <property type="nucleotide sequence ID" value="NC_016629.1"/>
</dbReference>
<dbReference type="SUPFAM" id="SSF54862">
    <property type="entry name" value="4Fe-4S ferredoxins"/>
    <property type="match status" value="1"/>
</dbReference>
<dbReference type="PRINTS" id="PR00352">
    <property type="entry name" value="3FE4SFRDOXIN"/>
</dbReference>
<evidence type="ECO:0000256" key="9">
    <source>
        <dbReference type="RuleBase" id="RU368020"/>
    </source>
</evidence>
<organism evidence="11 12">
    <name type="scientific">Desulfocurvibacter africanus subsp. africanus str. Walvis Bay</name>
    <dbReference type="NCBI Taxonomy" id="690850"/>
    <lineage>
        <taxon>Bacteria</taxon>
        <taxon>Pseudomonadati</taxon>
        <taxon>Thermodesulfobacteriota</taxon>
        <taxon>Desulfovibrionia</taxon>
        <taxon>Desulfovibrionales</taxon>
        <taxon>Desulfovibrionaceae</taxon>
        <taxon>Desulfocurvibacter</taxon>
    </lineage>
</organism>
<comment type="cofactor">
    <cofactor evidence="1">
        <name>[4Fe-4S] cluster</name>
        <dbReference type="ChEBI" id="CHEBI:49883"/>
    </cofactor>
</comment>
<keyword evidence="8 9" id="KW-0411">Iron-sulfur</keyword>
<evidence type="ECO:0000256" key="6">
    <source>
        <dbReference type="ARBA" id="ARBA00022982"/>
    </source>
</evidence>
<keyword evidence="7 9" id="KW-0408">Iron</keyword>
<name>F3YZD8_DESAF</name>
<proteinExistence type="predicted"/>
<evidence type="ECO:0000313" key="12">
    <source>
        <dbReference type="Proteomes" id="UP000007844"/>
    </source>
</evidence>
<evidence type="ECO:0000256" key="7">
    <source>
        <dbReference type="ARBA" id="ARBA00023004"/>
    </source>
</evidence>
<evidence type="ECO:0000256" key="1">
    <source>
        <dbReference type="ARBA" id="ARBA00001966"/>
    </source>
</evidence>
<protein>
    <recommendedName>
        <fullName evidence="9">Ferredoxin</fullName>
    </recommendedName>
</protein>
<evidence type="ECO:0000256" key="4">
    <source>
        <dbReference type="ARBA" id="ARBA00022485"/>
    </source>
</evidence>
<keyword evidence="12" id="KW-1185">Reference proteome</keyword>